<sequence length="357" mass="40997">MDERVMKKCVGQPVPEWDLAHRLPINRVVGPDMWDSGTIFRFNSTFMDVTDQSFLEKQWMMGATLIATVAALCWLVFFFIVLRDPDAPSFLRIFLLALAVGFGYLVFRAAKSNMFALTRNPIRFHRKARKLFAVRGRRYFARKGQGDHVWEIPWNEDELFCLHKEKTQFGTVFHIRHYAVDAAGKVTRVFSLGREWTGKPEIEILLAQWNYWCAFMNEGPHGLPKPMLFHTEHETPRESFLYSLYGFGLTGSLLWRLVTMPLVLIFTPLRMLAIATSRAPVWPESIEEISRLDPSDAYAEPREGTPVGWAETVLAQQRKEYPDAPQRKTDGWSGIKDGVENANQWALDQPPKNMAGG</sequence>
<reference evidence="4 5" key="1">
    <citation type="submission" date="2016-10" db="EMBL/GenBank/DDBJ databases">
        <authorList>
            <person name="de Groot N.N."/>
        </authorList>
    </citation>
    <scope>NUCLEOTIDE SEQUENCE [LARGE SCALE GENOMIC DNA]</scope>
    <source>
        <strain evidence="4 5">LMG 27731</strain>
    </source>
</reference>
<organism evidence="4 5">
    <name type="scientific">Paraburkholderia aspalathi</name>
    <dbReference type="NCBI Taxonomy" id="1324617"/>
    <lineage>
        <taxon>Bacteria</taxon>
        <taxon>Pseudomonadati</taxon>
        <taxon>Pseudomonadota</taxon>
        <taxon>Betaproteobacteria</taxon>
        <taxon>Burkholderiales</taxon>
        <taxon>Burkholderiaceae</taxon>
        <taxon>Paraburkholderia</taxon>
    </lineage>
</organism>
<dbReference type="OrthoDB" id="8915060at2"/>
<gene>
    <name evidence="4" type="ORF">SAMN05192563_1006171</name>
</gene>
<feature type="region of interest" description="Disordered" evidence="1">
    <location>
        <begin position="318"/>
        <end position="357"/>
    </location>
</feature>
<evidence type="ECO:0000256" key="2">
    <source>
        <dbReference type="SAM" id="Phobius"/>
    </source>
</evidence>
<keyword evidence="2" id="KW-1133">Transmembrane helix</keyword>
<feature type="transmembrane region" description="Helical" evidence="2">
    <location>
        <begin position="59"/>
        <end position="82"/>
    </location>
</feature>
<dbReference type="Proteomes" id="UP000198844">
    <property type="component" value="Unassembled WGS sequence"/>
</dbReference>
<keyword evidence="2" id="KW-0812">Transmembrane</keyword>
<feature type="transmembrane region" description="Helical" evidence="2">
    <location>
        <begin position="89"/>
        <end position="107"/>
    </location>
</feature>
<proteinExistence type="predicted"/>
<evidence type="ECO:0000259" key="3">
    <source>
        <dbReference type="Pfam" id="PF20455"/>
    </source>
</evidence>
<dbReference type="AlphaFoldDB" id="A0A1I7CEM7"/>
<dbReference type="InterPro" id="IPR046554">
    <property type="entry name" value="DUF6708"/>
</dbReference>
<dbReference type="Pfam" id="PF20455">
    <property type="entry name" value="DUF6708"/>
    <property type="match status" value="1"/>
</dbReference>
<dbReference type="EMBL" id="FPBH01000006">
    <property type="protein sequence ID" value="SFT97851.1"/>
    <property type="molecule type" value="Genomic_DNA"/>
</dbReference>
<dbReference type="RefSeq" id="WP_093634590.1">
    <property type="nucleotide sequence ID" value="NZ_CAJNBE010000160.1"/>
</dbReference>
<protein>
    <recommendedName>
        <fullName evidence="3">DUF6708 domain-containing protein</fullName>
    </recommendedName>
</protein>
<evidence type="ECO:0000313" key="5">
    <source>
        <dbReference type="Proteomes" id="UP000198844"/>
    </source>
</evidence>
<keyword evidence="2" id="KW-0472">Membrane</keyword>
<feature type="compositionally biased region" description="Basic and acidic residues" evidence="1">
    <location>
        <begin position="318"/>
        <end position="330"/>
    </location>
</feature>
<accession>A0A1I7CEM7</accession>
<name>A0A1I7CEM7_9BURK</name>
<feature type="domain" description="DUF6708" evidence="3">
    <location>
        <begin position="104"/>
        <end position="294"/>
    </location>
</feature>
<evidence type="ECO:0000313" key="4">
    <source>
        <dbReference type="EMBL" id="SFT97851.1"/>
    </source>
</evidence>
<feature type="transmembrane region" description="Helical" evidence="2">
    <location>
        <begin position="244"/>
        <end position="269"/>
    </location>
</feature>
<evidence type="ECO:0000256" key="1">
    <source>
        <dbReference type="SAM" id="MobiDB-lite"/>
    </source>
</evidence>